<sequence length="161" mass="17762">MTSVYSSPRAFVKIENQIAGYVRNLTFSENIQRVNVQGLGNLLIKEVPPISLQCQFTVDQFFLDFKQPVVEAMMHRLGSVQSIVDTLVLGELGFSLTMYAKTITSRDDTSKMVTQSDPTGETICQLGPCFVNNQQFSIGEQGVAGFNVSGIYLQPISTLNL</sequence>
<reference evidence="1" key="1">
    <citation type="journal article" date="2021" name="Proc. Natl. Acad. Sci. U.S.A.">
        <title>A Catalog of Tens of Thousands of Viruses from Human Metagenomes Reveals Hidden Associations with Chronic Diseases.</title>
        <authorList>
            <person name="Tisza M.J."/>
            <person name="Buck C.B."/>
        </authorList>
    </citation>
    <scope>NUCLEOTIDE SEQUENCE</scope>
    <source>
        <strain evidence="1">Ctxc31</strain>
    </source>
</reference>
<accession>A0A8S5MMR8</accession>
<name>A0A8S5MMR8_9CAUD</name>
<proteinExistence type="predicted"/>
<dbReference type="EMBL" id="BK014938">
    <property type="protein sequence ID" value="DAD83500.1"/>
    <property type="molecule type" value="Genomic_DNA"/>
</dbReference>
<organism evidence="1">
    <name type="scientific">Siphoviridae sp. ctxc31</name>
    <dbReference type="NCBI Taxonomy" id="2826520"/>
    <lineage>
        <taxon>Viruses</taxon>
        <taxon>Duplodnaviria</taxon>
        <taxon>Heunggongvirae</taxon>
        <taxon>Uroviricota</taxon>
        <taxon>Caudoviricetes</taxon>
    </lineage>
</organism>
<protein>
    <submittedName>
        <fullName evidence="1">Uncharacterized protein</fullName>
    </submittedName>
</protein>
<evidence type="ECO:0000313" key="1">
    <source>
        <dbReference type="EMBL" id="DAD83500.1"/>
    </source>
</evidence>